<sequence length="80" mass="9270">FFFELPQEDQHEILLSFAGTGVKKKLEDLAVKEAALRAERTPFNSEVQKAERTREPDSDRRERVDISAELSRIDELRVVL</sequence>
<dbReference type="AlphaFoldDB" id="A0A0F8YGW5"/>
<evidence type="ECO:0000256" key="1">
    <source>
        <dbReference type="SAM" id="MobiDB-lite"/>
    </source>
</evidence>
<gene>
    <name evidence="2" type="ORF">LCGC14_3095150</name>
</gene>
<name>A0A0F8YGW5_9ZZZZ</name>
<feature type="region of interest" description="Disordered" evidence="1">
    <location>
        <begin position="42"/>
        <end position="63"/>
    </location>
</feature>
<accession>A0A0F8YGW5</accession>
<feature type="non-terminal residue" evidence="2">
    <location>
        <position position="1"/>
    </location>
</feature>
<feature type="compositionally biased region" description="Basic and acidic residues" evidence="1">
    <location>
        <begin position="48"/>
        <end position="63"/>
    </location>
</feature>
<dbReference type="EMBL" id="LAZR01066523">
    <property type="protein sequence ID" value="KKK53404.1"/>
    <property type="molecule type" value="Genomic_DNA"/>
</dbReference>
<reference evidence="2" key="1">
    <citation type="journal article" date="2015" name="Nature">
        <title>Complex archaea that bridge the gap between prokaryotes and eukaryotes.</title>
        <authorList>
            <person name="Spang A."/>
            <person name="Saw J.H."/>
            <person name="Jorgensen S.L."/>
            <person name="Zaremba-Niedzwiedzka K."/>
            <person name="Martijn J."/>
            <person name="Lind A.E."/>
            <person name="van Eijk R."/>
            <person name="Schleper C."/>
            <person name="Guy L."/>
            <person name="Ettema T.J."/>
        </authorList>
    </citation>
    <scope>NUCLEOTIDE SEQUENCE</scope>
</reference>
<evidence type="ECO:0000313" key="2">
    <source>
        <dbReference type="EMBL" id="KKK53404.1"/>
    </source>
</evidence>
<comment type="caution">
    <text evidence="2">The sequence shown here is derived from an EMBL/GenBank/DDBJ whole genome shotgun (WGS) entry which is preliminary data.</text>
</comment>
<protein>
    <submittedName>
        <fullName evidence="2">Uncharacterized protein</fullName>
    </submittedName>
</protein>
<organism evidence="2">
    <name type="scientific">marine sediment metagenome</name>
    <dbReference type="NCBI Taxonomy" id="412755"/>
    <lineage>
        <taxon>unclassified sequences</taxon>
        <taxon>metagenomes</taxon>
        <taxon>ecological metagenomes</taxon>
    </lineage>
</organism>
<proteinExistence type="predicted"/>